<organism evidence="2 3">
    <name type="scientific">candidate division WOR-3 bacterium 4484_18</name>
    <dbReference type="NCBI Taxonomy" id="2020626"/>
    <lineage>
        <taxon>Bacteria</taxon>
        <taxon>Bacteria division WOR-3</taxon>
    </lineage>
</organism>
<dbReference type="AlphaFoldDB" id="A0A257LTQ2"/>
<accession>A0A257LTQ2</accession>
<comment type="caution">
    <text evidence="2">The sequence shown here is derived from an EMBL/GenBank/DDBJ whole genome shotgun (WGS) entry which is preliminary data.</text>
</comment>
<dbReference type="SMART" id="SM00748">
    <property type="entry name" value="HEPN"/>
    <property type="match status" value="1"/>
</dbReference>
<keyword evidence="2" id="KW-0238">DNA-binding</keyword>
<gene>
    <name evidence="2" type="ORF">CGW93_03735</name>
</gene>
<dbReference type="Proteomes" id="UP000216312">
    <property type="component" value="Unassembled WGS sequence"/>
</dbReference>
<sequence length="135" mass="15722">MNIESSKKWILKAENDLKIAKDEITMENPATDAICFHAQQCAEKYLKAYLIFNGKEVRKTHDIAELISQCSEVEPEFAELNQIEIVSLTDYAVEIRYAEDFYFPSVEEAKRAIELAERVKNFVIRKLEKVGFKLW</sequence>
<protein>
    <submittedName>
        <fullName evidence="2">DNA-binding protein</fullName>
    </submittedName>
</protein>
<evidence type="ECO:0000313" key="3">
    <source>
        <dbReference type="Proteomes" id="UP000216312"/>
    </source>
</evidence>
<feature type="domain" description="HEPN" evidence="1">
    <location>
        <begin position="12"/>
        <end position="119"/>
    </location>
</feature>
<evidence type="ECO:0000259" key="1">
    <source>
        <dbReference type="PROSITE" id="PS50910"/>
    </source>
</evidence>
<dbReference type="GO" id="GO:0003677">
    <property type="term" value="F:DNA binding"/>
    <property type="evidence" value="ECO:0007669"/>
    <property type="project" value="UniProtKB-KW"/>
</dbReference>
<reference evidence="3" key="1">
    <citation type="submission" date="2017-07" db="EMBL/GenBank/DDBJ databases">
        <title>Novel pathways for hydrocarbon cycling and metabolic interdependencies in hydrothermal sediment communities.</title>
        <authorList>
            <person name="Dombrowski N."/>
            <person name="Seitz K."/>
            <person name="Teske A."/>
            <person name="Baker B."/>
        </authorList>
    </citation>
    <scope>NUCLEOTIDE SEQUENCE [LARGE SCALE GENOMIC DNA]</scope>
</reference>
<dbReference type="SUPFAM" id="SSF81593">
    <property type="entry name" value="Nucleotidyltransferase substrate binding subunit/domain"/>
    <property type="match status" value="1"/>
</dbReference>
<proteinExistence type="predicted"/>
<name>A0A257LTQ2_UNCW3</name>
<dbReference type="Gene3D" id="1.20.120.330">
    <property type="entry name" value="Nucleotidyltransferases domain 2"/>
    <property type="match status" value="1"/>
</dbReference>
<dbReference type="EMBL" id="NMUJ01000050">
    <property type="protein sequence ID" value="OYV02812.1"/>
    <property type="molecule type" value="Genomic_DNA"/>
</dbReference>
<dbReference type="Pfam" id="PF05168">
    <property type="entry name" value="HEPN"/>
    <property type="match status" value="1"/>
</dbReference>
<dbReference type="PROSITE" id="PS50910">
    <property type="entry name" value="HEPN"/>
    <property type="match status" value="1"/>
</dbReference>
<evidence type="ECO:0000313" key="2">
    <source>
        <dbReference type="EMBL" id="OYV02812.1"/>
    </source>
</evidence>
<dbReference type="InterPro" id="IPR007842">
    <property type="entry name" value="HEPN_dom"/>
</dbReference>